<dbReference type="Proteomes" id="UP000298138">
    <property type="component" value="Unassembled WGS sequence"/>
</dbReference>
<dbReference type="Pfam" id="PF15811">
    <property type="entry name" value="SVIP"/>
    <property type="match status" value="1"/>
</dbReference>
<dbReference type="InterPro" id="IPR031632">
    <property type="entry name" value="SVIP"/>
</dbReference>
<feature type="region of interest" description="Disordered" evidence="4">
    <location>
        <begin position="1"/>
        <end position="135"/>
    </location>
</feature>
<evidence type="ECO:0000256" key="4">
    <source>
        <dbReference type="SAM" id="MobiDB-lite"/>
    </source>
</evidence>
<proteinExistence type="predicted"/>
<evidence type="ECO:0000313" key="5">
    <source>
        <dbReference type="EMBL" id="TGZ79705.1"/>
    </source>
</evidence>
<evidence type="ECO:0000256" key="2">
    <source>
        <dbReference type="ARBA" id="ARBA00023139"/>
    </source>
</evidence>
<gene>
    <name evidence="5" type="ORF">EX30DRAFT_342061</name>
</gene>
<evidence type="ECO:0000256" key="3">
    <source>
        <dbReference type="ARBA" id="ARBA00023288"/>
    </source>
</evidence>
<keyword evidence="6" id="KW-1185">Reference proteome</keyword>
<feature type="compositionally biased region" description="Polar residues" evidence="4">
    <location>
        <begin position="91"/>
        <end position="103"/>
    </location>
</feature>
<name>A0A4V3SID6_9PEZI</name>
<dbReference type="OrthoDB" id="5415072at2759"/>
<accession>A0A4V3SID6</accession>
<keyword evidence="2" id="KW-0564">Palmitate</keyword>
<organism evidence="5 6">
    <name type="scientific">Ascodesmis nigricans</name>
    <dbReference type="NCBI Taxonomy" id="341454"/>
    <lineage>
        <taxon>Eukaryota</taxon>
        <taxon>Fungi</taxon>
        <taxon>Dikarya</taxon>
        <taxon>Ascomycota</taxon>
        <taxon>Pezizomycotina</taxon>
        <taxon>Pezizomycetes</taxon>
        <taxon>Pezizales</taxon>
        <taxon>Ascodesmidaceae</taxon>
        <taxon>Ascodesmis</taxon>
    </lineage>
</organism>
<feature type="compositionally biased region" description="Gly residues" evidence="4">
    <location>
        <begin position="59"/>
        <end position="76"/>
    </location>
</feature>
<reference evidence="5 6" key="1">
    <citation type="submission" date="2019-04" db="EMBL/GenBank/DDBJ databases">
        <title>Comparative genomics and transcriptomics to analyze fruiting body development in filamentous ascomycetes.</title>
        <authorList>
            <consortium name="DOE Joint Genome Institute"/>
            <person name="Lutkenhaus R."/>
            <person name="Traeger S."/>
            <person name="Breuer J."/>
            <person name="Kuo A."/>
            <person name="Lipzen A."/>
            <person name="Pangilinan J."/>
            <person name="Dilworth D."/>
            <person name="Sandor L."/>
            <person name="Poggeler S."/>
            <person name="Barry K."/>
            <person name="Grigoriev I.V."/>
            <person name="Nowrousian M."/>
        </authorList>
    </citation>
    <scope>NUCLEOTIDE SEQUENCE [LARGE SCALE GENOMIC DNA]</scope>
    <source>
        <strain evidence="5 6">CBS 389.68</strain>
    </source>
</reference>
<keyword evidence="1" id="KW-0519">Myristate</keyword>
<evidence type="ECO:0000313" key="6">
    <source>
        <dbReference type="Proteomes" id="UP000298138"/>
    </source>
</evidence>
<feature type="compositionally biased region" description="Low complexity" evidence="4">
    <location>
        <begin position="25"/>
        <end position="39"/>
    </location>
</feature>
<dbReference type="EMBL" id="ML220129">
    <property type="protein sequence ID" value="TGZ79705.1"/>
    <property type="molecule type" value="Genomic_DNA"/>
</dbReference>
<sequence length="135" mass="13703">MGALCGKESASNDDNLPAGRVLGSAPPNTGGINAGAGATSRISSRQKKPKVGGPARTLGGSGSGDGGTSSSSGGGPEDPRAAAARAAELRNAQNRTGSGSLSRQLDEQKRKTREQHLQDASRDALNERNKPPVWD</sequence>
<dbReference type="AlphaFoldDB" id="A0A4V3SID6"/>
<dbReference type="InParanoid" id="A0A4V3SID6"/>
<protein>
    <submittedName>
        <fullName evidence="5">Uncharacterized protein</fullName>
    </submittedName>
</protein>
<evidence type="ECO:0000256" key="1">
    <source>
        <dbReference type="ARBA" id="ARBA00022707"/>
    </source>
</evidence>
<feature type="compositionally biased region" description="Basic and acidic residues" evidence="4">
    <location>
        <begin position="104"/>
        <end position="135"/>
    </location>
</feature>
<keyword evidence="3" id="KW-0449">Lipoprotein</keyword>